<dbReference type="InterPro" id="IPR000640">
    <property type="entry name" value="EFG_V-like"/>
</dbReference>
<reference evidence="10" key="1">
    <citation type="submission" date="2022-11" db="UniProtKB">
        <authorList>
            <consortium name="WormBaseParasite"/>
        </authorList>
    </citation>
    <scope>IDENTIFICATION</scope>
</reference>
<organism evidence="9 10">
    <name type="scientific">Globodera rostochiensis</name>
    <name type="common">Golden nematode worm</name>
    <name type="synonym">Heterodera rostochiensis</name>
    <dbReference type="NCBI Taxonomy" id="31243"/>
    <lineage>
        <taxon>Eukaryota</taxon>
        <taxon>Metazoa</taxon>
        <taxon>Ecdysozoa</taxon>
        <taxon>Nematoda</taxon>
        <taxon>Chromadorea</taxon>
        <taxon>Rhabditida</taxon>
        <taxon>Tylenchina</taxon>
        <taxon>Tylenchomorpha</taxon>
        <taxon>Tylenchoidea</taxon>
        <taxon>Heteroderidae</taxon>
        <taxon>Heteroderinae</taxon>
        <taxon>Globodera</taxon>
    </lineage>
</organism>
<dbReference type="PANTHER" id="PTHR43512:SF7">
    <property type="entry name" value="TRANSLATION FACTOR GUF1, MITOCHONDRIAL"/>
    <property type="match status" value="1"/>
</dbReference>
<dbReference type="Gene3D" id="2.40.30.10">
    <property type="entry name" value="Translation factors"/>
    <property type="match status" value="1"/>
</dbReference>
<dbReference type="AlphaFoldDB" id="A0A914HYQ3"/>
<dbReference type="InterPro" id="IPR009000">
    <property type="entry name" value="Transl_B-barrel_sf"/>
</dbReference>
<dbReference type="CDD" id="cd03709">
    <property type="entry name" value="lepA_C"/>
    <property type="match status" value="1"/>
</dbReference>
<dbReference type="Gene3D" id="3.30.70.240">
    <property type="match status" value="1"/>
</dbReference>
<dbReference type="InterPro" id="IPR038363">
    <property type="entry name" value="LepA_C_sf"/>
</dbReference>
<evidence type="ECO:0000313" key="10">
    <source>
        <dbReference type="WBParaSite" id="Gr19_v10_g526.t1"/>
    </source>
</evidence>
<dbReference type="PANTHER" id="PTHR43512">
    <property type="entry name" value="TRANSLATION FACTOR GUF1-RELATED"/>
    <property type="match status" value="1"/>
</dbReference>
<keyword evidence="7" id="KW-0472">Membrane</keyword>
<evidence type="ECO:0000256" key="3">
    <source>
        <dbReference type="ARBA" id="ARBA00022792"/>
    </source>
</evidence>
<dbReference type="SUPFAM" id="SSF50447">
    <property type="entry name" value="Translation proteins"/>
    <property type="match status" value="1"/>
</dbReference>
<keyword evidence="4" id="KW-0378">Hydrolase</keyword>
<evidence type="ECO:0000256" key="7">
    <source>
        <dbReference type="ARBA" id="ARBA00023136"/>
    </source>
</evidence>
<dbReference type="SUPFAM" id="SSF52540">
    <property type="entry name" value="P-loop containing nucleoside triphosphate hydrolases"/>
    <property type="match status" value="1"/>
</dbReference>
<dbReference type="GO" id="GO:0005739">
    <property type="term" value="C:mitochondrion"/>
    <property type="evidence" value="ECO:0007669"/>
    <property type="project" value="TreeGrafter"/>
</dbReference>
<keyword evidence="6" id="KW-0342">GTP-binding</keyword>
<dbReference type="InterPro" id="IPR031157">
    <property type="entry name" value="G_TR_CS"/>
</dbReference>
<keyword evidence="3" id="KW-0999">Mitochondrion inner membrane</keyword>
<keyword evidence="5" id="KW-0496">Mitochondrion</keyword>
<dbReference type="GO" id="GO:0097177">
    <property type="term" value="F:mitochondrial ribosome binding"/>
    <property type="evidence" value="ECO:0007669"/>
    <property type="project" value="TreeGrafter"/>
</dbReference>
<evidence type="ECO:0000259" key="8">
    <source>
        <dbReference type="PROSITE" id="PS51722"/>
    </source>
</evidence>
<feature type="domain" description="Tr-type G" evidence="8">
    <location>
        <begin position="53"/>
        <end position="209"/>
    </location>
</feature>
<dbReference type="Gene3D" id="3.40.50.300">
    <property type="entry name" value="P-loop containing nucleotide triphosphate hydrolases"/>
    <property type="match status" value="1"/>
</dbReference>
<dbReference type="InterPro" id="IPR005225">
    <property type="entry name" value="Small_GTP-bd"/>
</dbReference>
<evidence type="ECO:0000256" key="6">
    <source>
        <dbReference type="ARBA" id="ARBA00023134"/>
    </source>
</evidence>
<dbReference type="PROSITE" id="PS00301">
    <property type="entry name" value="G_TR_1"/>
    <property type="match status" value="1"/>
</dbReference>
<dbReference type="GO" id="GO:0045727">
    <property type="term" value="P:positive regulation of translation"/>
    <property type="evidence" value="ECO:0007669"/>
    <property type="project" value="TreeGrafter"/>
</dbReference>
<protein>
    <submittedName>
        <fullName evidence="10">Tr-type G domain-containing protein</fullName>
    </submittedName>
</protein>
<dbReference type="InterPro" id="IPR006297">
    <property type="entry name" value="EF-4"/>
</dbReference>
<dbReference type="InterPro" id="IPR000795">
    <property type="entry name" value="T_Tr_GTP-bd_dom"/>
</dbReference>
<dbReference type="PRINTS" id="PR00315">
    <property type="entry name" value="ELONGATNFCT"/>
</dbReference>
<accession>A0A914HYQ3</accession>
<evidence type="ECO:0000256" key="1">
    <source>
        <dbReference type="ARBA" id="ARBA00005454"/>
    </source>
</evidence>
<dbReference type="InterPro" id="IPR004161">
    <property type="entry name" value="EFTu-like_2"/>
</dbReference>
<dbReference type="Pfam" id="PF06421">
    <property type="entry name" value="LepA_C"/>
    <property type="match status" value="1"/>
</dbReference>
<dbReference type="FunFam" id="2.40.30.10:FF:000015">
    <property type="entry name" value="Translation factor GUF1, mitochondrial"/>
    <property type="match status" value="1"/>
</dbReference>
<dbReference type="InterPro" id="IPR035654">
    <property type="entry name" value="LepA_IV"/>
</dbReference>
<dbReference type="Proteomes" id="UP000887572">
    <property type="component" value="Unplaced"/>
</dbReference>
<dbReference type="Gene3D" id="3.30.70.2570">
    <property type="entry name" value="Elongation factor 4, C-terminal domain"/>
    <property type="match status" value="1"/>
</dbReference>
<evidence type="ECO:0000256" key="5">
    <source>
        <dbReference type="ARBA" id="ARBA00023128"/>
    </source>
</evidence>
<dbReference type="InterPro" id="IPR027417">
    <property type="entry name" value="P-loop_NTPase"/>
</dbReference>
<evidence type="ECO:0000256" key="4">
    <source>
        <dbReference type="ARBA" id="ARBA00022801"/>
    </source>
</evidence>
<dbReference type="Gene3D" id="3.30.70.870">
    <property type="entry name" value="Elongation Factor G (Translational Gtpase), domain 3"/>
    <property type="match status" value="1"/>
</dbReference>
<proteinExistence type="inferred from homology"/>
<dbReference type="WBParaSite" id="Gr19_v10_g526.t1">
    <property type="protein sequence ID" value="Gr19_v10_g526.t1"/>
    <property type="gene ID" value="Gr19_v10_g526"/>
</dbReference>
<dbReference type="GO" id="GO:0005525">
    <property type="term" value="F:GTP binding"/>
    <property type="evidence" value="ECO:0007669"/>
    <property type="project" value="UniProtKB-KW"/>
</dbReference>
<dbReference type="Pfam" id="PF00009">
    <property type="entry name" value="GTP_EFTU"/>
    <property type="match status" value="1"/>
</dbReference>
<dbReference type="NCBIfam" id="TIGR00231">
    <property type="entry name" value="small_GTP"/>
    <property type="match status" value="1"/>
</dbReference>
<evidence type="ECO:0000256" key="2">
    <source>
        <dbReference type="ARBA" id="ARBA00022741"/>
    </source>
</evidence>
<keyword evidence="9" id="KW-1185">Reference proteome</keyword>
<dbReference type="InterPro" id="IPR013842">
    <property type="entry name" value="LepA_CTD"/>
</dbReference>
<keyword evidence="2" id="KW-0547">Nucleotide-binding</keyword>
<evidence type="ECO:0000313" key="9">
    <source>
        <dbReference type="Proteomes" id="UP000887572"/>
    </source>
</evidence>
<dbReference type="SUPFAM" id="SSF54980">
    <property type="entry name" value="EF-G C-terminal domain-like"/>
    <property type="match status" value="2"/>
</dbReference>
<dbReference type="InterPro" id="IPR035647">
    <property type="entry name" value="EFG_III/V"/>
</dbReference>
<dbReference type="Pfam" id="PF00679">
    <property type="entry name" value="EFG_C"/>
    <property type="match status" value="1"/>
</dbReference>
<name>A0A914HYQ3_GLORO</name>
<dbReference type="PROSITE" id="PS51722">
    <property type="entry name" value="G_TR_2"/>
    <property type="match status" value="1"/>
</dbReference>
<comment type="similarity">
    <text evidence="1">Belongs to the TRAFAC class translation factor GTPase superfamily. Classic translation factor GTPase family. LepA subfamily.</text>
</comment>
<dbReference type="GO" id="GO:0003924">
    <property type="term" value="F:GTPase activity"/>
    <property type="evidence" value="ECO:0007669"/>
    <property type="project" value="InterPro"/>
</dbReference>
<dbReference type="Pfam" id="PF03144">
    <property type="entry name" value="GTP_EFTU_D2"/>
    <property type="match status" value="1"/>
</dbReference>
<sequence length="604" mass="68517">MTSERPLFLLLQDNFVCRRGHKLLSRSYSAPGNQGNAEYNYRPIRALNKYIPEKIRNFAIIAHIDHGKSTLADRFLQLTNVIPAESDAQYLDKLEVERKRGITVKAQTCSMFYKDYMLNLVDTPGHVDFSFEVRRSLVTCDGALLLVAANQGVQAQTMFNFHSAFENNLTIIPNMFGFHADEILKVSAKTGQNVQELLEAIVQRIPPPLVKQEGACQAHVFDSCFEHFKGALLFVMVKQGTLIKNAPIRFFSSPEREYIVTEVGILHPETTPSDALYAGQMGYIYCGIKSSRDVLIGDTLFHSATSVHNVKPYVEIGSVEPTVYSGLFPMEPMEYERLRMDSSVVFGQGWRVGFVGNLHMEVFGQRLEQEHGELAVFTTPSVKYLADIVDNESIRKRRHKDNSQISICKPSDYPEVPTDVQRFLEPMSLVSIVTPAEFYPNIEKLCRNARGEALETAYIDEKQMLLRWRLPLVEIIVDFFDGLKLATSGYASFEQKDDGYRECRLEKICIFVNDKPVDELSMLCPGVNVKARAEEVVKKLAEEIPQQQFEIKPMKKDFTGLLKGNLVADRLGKKLKHQREGKEKLKMVGVVKIPREAFLIVAKK</sequence>